<organism evidence="1 2">
    <name type="scientific">Tanacetum coccineum</name>
    <dbReference type="NCBI Taxonomy" id="301880"/>
    <lineage>
        <taxon>Eukaryota</taxon>
        <taxon>Viridiplantae</taxon>
        <taxon>Streptophyta</taxon>
        <taxon>Embryophyta</taxon>
        <taxon>Tracheophyta</taxon>
        <taxon>Spermatophyta</taxon>
        <taxon>Magnoliopsida</taxon>
        <taxon>eudicotyledons</taxon>
        <taxon>Gunneridae</taxon>
        <taxon>Pentapetalae</taxon>
        <taxon>asterids</taxon>
        <taxon>campanulids</taxon>
        <taxon>Asterales</taxon>
        <taxon>Asteraceae</taxon>
        <taxon>Asteroideae</taxon>
        <taxon>Anthemideae</taxon>
        <taxon>Anthemidinae</taxon>
        <taxon>Tanacetum</taxon>
    </lineage>
</organism>
<keyword evidence="2" id="KW-1185">Reference proteome</keyword>
<name>A0ABQ5EM78_9ASTR</name>
<feature type="non-terminal residue" evidence="1">
    <location>
        <position position="1"/>
    </location>
</feature>
<evidence type="ECO:0000313" key="2">
    <source>
        <dbReference type="Proteomes" id="UP001151760"/>
    </source>
</evidence>
<reference evidence="1" key="1">
    <citation type="journal article" date="2022" name="Int. J. Mol. Sci.">
        <title>Draft Genome of Tanacetum Coccineum: Genomic Comparison of Closely Related Tanacetum-Family Plants.</title>
        <authorList>
            <person name="Yamashiro T."/>
            <person name="Shiraishi A."/>
            <person name="Nakayama K."/>
            <person name="Satake H."/>
        </authorList>
    </citation>
    <scope>NUCLEOTIDE SEQUENCE</scope>
</reference>
<protein>
    <submittedName>
        <fullName evidence="1">Uncharacterized protein</fullName>
    </submittedName>
</protein>
<accession>A0ABQ5EM78</accession>
<comment type="caution">
    <text evidence="1">The sequence shown here is derived from an EMBL/GenBank/DDBJ whole genome shotgun (WGS) entry which is preliminary data.</text>
</comment>
<proteinExistence type="predicted"/>
<dbReference type="EMBL" id="BQNB010016456">
    <property type="protein sequence ID" value="GJT52021.1"/>
    <property type="molecule type" value="Genomic_DNA"/>
</dbReference>
<evidence type="ECO:0000313" key="1">
    <source>
        <dbReference type="EMBL" id="GJT52021.1"/>
    </source>
</evidence>
<reference evidence="1" key="2">
    <citation type="submission" date="2022-01" db="EMBL/GenBank/DDBJ databases">
        <authorList>
            <person name="Yamashiro T."/>
            <person name="Shiraishi A."/>
            <person name="Satake H."/>
            <person name="Nakayama K."/>
        </authorList>
    </citation>
    <scope>NUCLEOTIDE SEQUENCE</scope>
</reference>
<sequence length="286" mass="33369">VGYYEDIDYFKDFETDFPAIVYKDALTHEHEISSEPTVSPHRDDGINFDFKISFDESDDKDYIVNSDNDKVEINISSDDIIVEPSDGVIDVKIDTHFHEFDENREASHDIPDMAQLPPRDQRHPWLRYKGQEYTDVVIHDYEARLGTIFGRQVNRVHVLDFEGLTDEMRQTLTDRLRMVHTGTKGQVLFTSDAWKRVFGIRGLLVQELILCLFHRFYMRFVSPVGVLVIGESVGSVPERFILRRLGSIFTSVYVAVQKMKKDSWKELQFNLVDNSKLNVFYFLNRS</sequence>
<dbReference type="Proteomes" id="UP001151760">
    <property type="component" value="Unassembled WGS sequence"/>
</dbReference>
<gene>
    <name evidence="1" type="ORF">Tco_0978178</name>
</gene>